<organism evidence="1 2">
    <name type="scientific">Diphasiastrum complanatum</name>
    <name type="common">Issler's clubmoss</name>
    <name type="synonym">Lycopodium complanatum</name>
    <dbReference type="NCBI Taxonomy" id="34168"/>
    <lineage>
        <taxon>Eukaryota</taxon>
        <taxon>Viridiplantae</taxon>
        <taxon>Streptophyta</taxon>
        <taxon>Embryophyta</taxon>
        <taxon>Tracheophyta</taxon>
        <taxon>Lycopodiopsida</taxon>
        <taxon>Lycopodiales</taxon>
        <taxon>Lycopodiaceae</taxon>
        <taxon>Lycopodioideae</taxon>
        <taxon>Diphasiastrum</taxon>
    </lineage>
</organism>
<dbReference type="EMBL" id="CM055104">
    <property type="protein sequence ID" value="KAJ7534453.1"/>
    <property type="molecule type" value="Genomic_DNA"/>
</dbReference>
<keyword evidence="2" id="KW-1185">Reference proteome</keyword>
<evidence type="ECO:0000313" key="1">
    <source>
        <dbReference type="EMBL" id="KAJ7534453.1"/>
    </source>
</evidence>
<dbReference type="Proteomes" id="UP001162992">
    <property type="component" value="Chromosome 13"/>
</dbReference>
<sequence length="605" mass="67252">MGERTSGSNGNEFDESAQLLLKQSQSFNGGQLEDQVALIVSPAEVSTQFTFNYGPRPCRDLAFAIIFLLAVTAVLVFGIFAIVHHNSDYRWAESAQYDNKTCSIFKYHGKRSRPRATFDLIMWKDEESKWARHRGPVVEHEAILHMEEEEGRFFSKLISFELKQDTHAAGHGDVGTVLLTTLAVTVVLCVPLVLGLLWLLKTYMKELVYVSVPLLILVPLALDILWFVVCLKDDKCHRSIDPSSQIGIFLFVIALCGVFAWIIYANWDRVELTIKIIRTASEALRSNLSLLFILPSLTVVLLIFLVPILTFMAYAYMNGRLVPNPALDQQPSLPCGKGYGQDCCIWKTEGWVPAYQVLAAFTLLWSVMVMSQVQSFTISGTISQWYFAQRESPAGGFIKCSLGHAFGSSFGTCCLSGLVFAFVRLIRWAVDSVQNNRMQQGVVIGLLRCCLECVLQGIEFLTKFTLNFASITGEGYCASAVMTYNLLRRNLLSPVVVEIISSRLLSAIVFVVSAVYAVVVFALLHAFANIGTQSYTVSLIAWVLVLFVLVLLIGVLNAVIDTVYICYSMDKDQGTVSKSQVHDVYVLLPLSPNYNASLAIRQPSI</sequence>
<comment type="caution">
    <text evidence="1">The sequence shown here is derived from an EMBL/GenBank/DDBJ whole genome shotgun (WGS) entry which is preliminary data.</text>
</comment>
<gene>
    <name evidence="1" type="ORF">O6H91_13G095500</name>
</gene>
<protein>
    <submittedName>
        <fullName evidence="1">Uncharacterized protein</fullName>
    </submittedName>
</protein>
<reference evidence="2" key="1">
    <citation type="journal article" date="2024" name="Proc. Natl. Acad. Sci. U.S.A.">
        <title>Extraordinary preservation of gene collinearity over three hundred million years revealed in homosporous lycophytes.</title>
        <authorList>
            <person name="Li C."/>
            <person name="Wickell D."/>
            <person name="Kuo L.Y."/>
            <person name="Chen X."/>
            <person name="Nie B."/>
            <person name="Liao X."/>
            <person name="Peng D."/>
            <person name="Ji J."/>
            <person name="Jenkins J."/>
            <person name="Williams M."/>
            <person name="Shu S."/>
            <person name="Plott C."/>
            <person name="Barry K."/>
            <person name="Rajasekar S."/>
            <person name="Grimwood J."/>
            <person name="Han X."/>
            <person name="Sun S."/>
            <person name="Hou Z."/>
            <person name="He W."/>
            <person name="Dai G."/>
            <person name="Sun C."/>
            <person name="Schmutz J."/>
            <person name="Leebens-Mack J.H."/>
            <person name="Li F.W."/>
            <person name="Wang L."/>
        </authorList>
    </citation>
    <scope>NUCLEOTIDE SEQUENCE [LARGE SCALE GENOMIC DNA]</scope>
    <source>
        <strain evidence="2">cv. PW_Plant_1</strain>
    </source>
</reference>
<proteinExistence type="predicted"/>
<name>A0ACC2BXF6_DIPCM</name>
<accession>A0ACC2BXF6</accession>
<evidence type="ECO:0000313" key="2">
    <source>
        <dbReference type="Proteomes" id="UP001162992"/>
    </source>
</evidence>